<dbReference type="SUPFAM" id="SSF51338">
    <property type="entry name" value="Composite domain of metallo-dependent hydrolases"/>
    <property type="match status" value="2"/>
</dbReference>
<dbReference type="EMBL" id="QWIS01000294">
    <property type="protein sequence ID" value="RMY98999.1"/>
    <property type="molecule type" value="Genomic_DNA"/>
</dbReference>
<dbReference type="VEuPathDB" id="FungiDB:BTJ68_09531"/>
<feature type="region of interest" description="Disordered" evidence="1">
    <location>
        <begin position="1"/>
        <end position="20"/>
    </location>
</feature>
<dbReference type="InterPro" id="IPR057744">
    <property type="entry name" value="OTAase-like"/>
</dbReference>
<dbReference type="SUPFAM" id="SSF53335">
    <property type="entry name" value="S-adenosyl-L-methionine-dependent methyltransferases"/>
    <property type="match status" value="1"/>
</dbReference>
<dbReference type="SUPFAM" id="SSF51556">
    <property type="entry name" value="Metallo-dependent hydrolases"/>
    <property type="match status" value="1"/>
</dbReference>
<feature type="region of interest" description="Disordered" evidence="1">
    <location>
        <begin position="837"/>
        <end position="859"/>
    </location>
</feature>
<comment type="caution">
    <text evidence="3">The sequence shown here is derived from an EMBL/GenBank/DDBJ whole genome shotgun (WGS) entry which is preliminary data.</text>
</comment>
<evidence type="ECO:0000313" key="3">
    <source>
        <dbReference type="EMBL" id="RMY98999.1"/>
    </source>
</evidence>
<dbReference type="VEuPathDB" id="FungiDB:BTJ68_09529"/>
<dbReference type="Gene3D" id="2.30.40.10">
    <property type="entry name" value="Urease, subunit C, domain 1"/>
    <property type="match status" value="1"/>
</dbReference>
<dbReference type="Pfam" id="PF01979">
    <property type="entry name" value="Amidohydro_1"/>
    <property type="match status" value="1"/>
</dbReference>
<sequence>MRGNPFQGDPARDNLSSTLPYQGLRATTVPKMAGNTNADSTRFVVTSDLLIPGKGDPIPHGCIVVQANQILQVGRTDDLSQTTTAFSQLPRTHVKVLMPGLWDCHVHLTGMHTVTGSAFISSQQNMALTGARLAKDAQLLLDAGFTSVREMAGYGIQLASAIEEGSAVGPTIYSSNSIISPTGGHADLHTMPKAWFEDACAHGLPMRTCDGVAECLKAVREQLRAGAKVIKICGSGGVGSERDNPVDQQFSSDEMRVMVEEATRAQRLVAAHCHGKAGIMAALHAGVKTIEHGSYLDAEAAQLMKEKGAVLVATRLIVENGLALGEALLSPAGYAKLLAVARHQWEAMRLAIRTGVTCAIGTDSCGTVPGSNLIRQGLNGKELVYHVQAGMTPLQAIEAATANAPLTLGPQAPKSGQLREGYEADFIGLDADPLQDIRVLSGPGHNLRLGDVAPEPAPLVAFNPDTPMTLLSPLTDRATALATYAGSYAWPPLLSFSRAAILNLLKQIQVGSLQITDTDGTLTVCGSPRRASAAPETEKSVYTTPHAELRVLNDLFWVRLAIFADMGFAESYMLGEVECPDLTAFFKVFITNRNYLANGTTFTSTLSGKIAGFVRSTNTLTNARLNISAHYDISNDMFAAFLSPDMTYSCPIWLPKTDPASSQETLEQAQHRKLTRFLTNAHIKPSDHVLEIGTGWGSFAILAVQQTGCRVTSLTLSAEQKLLAEQRIAAAGLSDRITVLLTDYRALPPGRTDREKFDKVVSIEMLEAVGAEYLDTYFRCIDTLLKSEGGVAVFQCITMPESRYEGYRTSDDFIRRYIFPGGHLPTVTQLLDAVRAGSTPSKKDGGGKEQQQQQQPRLIPESIENIGPHYAKTLRLWRQSFMQNFSSKIRPALLDEHAGGKEEGPSKMSEDEIETFKRKWEYYFAYCEAGFATKTLGDVILTVGREGAVEMMEDVPL</sequence>
<accession>A0A3M7GCW4</accession>
<dbReference type="InterPro" id="IPR011059">
    <property type="entry name" value="Metal-dep_hydrolase_composite"/>
</dbReference>
<dbReference type="InterPro" id="IPR032466">
    <property type="entry name" value="Metal_Hydrolase"/>
</dbReference>
<dbReference type="PANTHER" id="PTHR43667">
    <property type="entry name" value="CYCLOPROPANE-FATTY-ACYL-PHOSPHOLIPID SYNTHASE"/>
    <property type="match status" value="1"/>
</dbReference>
<evidence type="ECO:0000256" key="1">
    <source>
        <dbReference type="SAM" id="MobiDB-lite"/>
    </source>
</evidence>
<feature type="domain" description="Amidohydrolase-related" evidence="2">
    <location>
        <begin position="96"/>
        <end position="441"/>
    </location>
</feature>
<dbReference type="CDD" id="cd01299">
    <property type="entry name" value="Met_dep_hydrolase_A"/>
    <property type="match status" value="1"/>
</dbReference>
<protein>
    <recommendedName>
        <fullName evidence="2">Amidohydrolase-related domain-containing protein</fullName>
    </recommendedName>
</protein>
<evidence type="ECO:0000313" key="4">
    <source>
        <dbReference type="Proteomes" id="UP000280598"/>
    </source>
</evidence>
<organism evidence="3 4">
    <name type="scientific">Hortaea werneckii</name>
    <name type="common">Black yeast</name>
    <name type="synonym">Cladosporium werneckii</name>
    <dbReference type="NCBI Taxonomy" id="91943"/>
    <lineage>
        <taxon>Eukaryota</taxon>
        <taxon>Fungi</taxon>
        <taxon>Dikarya</taxon>
        <taxon>Ascomycota</taxon>
        <taxon>Pezizomycotina</taxon>
        <taxon>Dothideomycetes</taxon>
        <taxon>Dothideomycetidae</taxon>
        <taxon>Mycosphaerellales</taxon>
        <taxon>Teratosphaeriaceae</taxon>
        <taxon>Hortaea</taxon>
    </lineage>
</organism>
<dbReference type="GO" id="GO:0016810">
    <property type="term" value="F:hydrolase activity, acting on carbon-nitrogen (but not peptide) bonds"/>
    <property type="evidence" value="ECO:0007669"/>
    <property type="project" value="InterPro"/>
</dbReference>
<dbReference type="Gene3D" id="3.40.50.150">
    <property type="entry name" value="Vaccinia Virus protein VP39"/>
    <property type="match status" value="1"/>
</dbReference>
<dbReference type="PANTHER" id="PTHR43667:SF2">
    <property type="entry name" value="FATTY ACID C-METHYL TRANSFERASE"/>
    <property type="match status" value="1"/>
</dbReference>
<dbReference type="CDD" id="cd02440">
    <property type="entry name" value="AdoMet_MTases"/>
    <property type="match status" value="1"/>
</dbReference>
<dbReference type="Proteomes" id="UP000280598">
    <property type="component" value="Unassembled WGS sequence"/>
</dbReference>
<dbReference type="InterPro" id="IPR050723">
    <property type="entry name" value="CFA/CMAS"/>
</dbReference>
<dbReference type="Pfam" id="PF02353">
    <property type="entry name" value="CMAS"/>
    <property type="match status" value="1"/>
</dbReference>
<dbReference type="Gene3D" id="3.20.20.140">
    <property type="entry name" value="Metal-dependent hydrolases"/>
    <property type="match status" value="1"/>
</dbReference>
<dbReference type="InterPro" id="IPR006680">
    <property type="entry name" value="Amidohydro-rel"/>
</dbReference>
<name>A0A3M7GCW4_HORWE</name>
<proteinExistence type="predicted"/>
<evidence type="ECO:0000259" key="2">
    <source>
        <dbReference type="Pfam" id="PF01979"/>
    </source>
</evidence>
<reference evidence="3 4" key="1">
    <citation type="journal article" date="2018" name="BMC Genomics">
        <title>Genomic evidence for intraspecific hybridization in a clonal and extremely halotolerant yeast.</title>
        <authorList>
            <person name="Gostincar C."/>
            <person name="Stajich J.E."/>
            <person name="Zupancic J."/>
            <person name="Zalar P."/>
            <person name="Gunde-Cimerman N."/>
        </authorList>
    </citation>
    <scope>NUCLEOTIDE SEQUENCE [LARGE SCALE GENOMIC DNA]</scope>
    <source>
        <strain evidence="3 4">EXF-562</strain>
    </source>
</reference>
<dbReference type="AlphaFoldDB" id="A0A3M7GCW4"/>
<dbReference type="InterPro" id="IPR029063">
    <property type="entry name" value="SAM-dependent_MTases_sf"/>
</dbReference>
<gene>
    <name evidence="3" type="ORF">D0860_08396</name>
</gene>